<feature type="region of interest" description="Disordered" evidence="1">
    <location>
        <begin position="759"/>
        <end position="867"/>
    </location>
</feature>
<feature type="region of interest" description="Disordered" evidence="1">
    <location>
        <begin position="578"/>
        <end position="634"/>
    </location>
</feature>
<feature type="compositionally biased region" description="Polar residues" evidence="1">
    <location>
        <begin position="26"/>
        <end position="38"/>
    </location>
</feature>
<feature type="compositionally biased region" description="Low complexity" evidence="1">
    <location>
        <begin position="888"/>
        <end position="899"/>
    </location>
</feature>
<accession>A0AAV6H2K3</accession>
<comment type="caution">
    <text evidence="3">The sequence shown here is derived from an EMBL/GenBank/DDBJ whole genome shotgun (WGS) entry which is preliminary data.</text>
</comment>
<feature type="region of interest" description="Disordered" evidence="1">
    <location>
        <begin position="169"/>
        <end position="367"/>
    </location>
</feature>
<feature type="compositionally biased region" description="Low complexity" evidence="1">
    <location>
        <begin position="764"/>
        <end position="778"/>
    </location>
</feature>
<dbReference type="PANTHER" id="PTHR22443">
    <property type="entry name" value="NON-SPECIFIC LETHAL 1, ISOFORM M"/>
    <property type="match status" value="1"/>
</dbReference>
<feature type="compositionally biased region" description="Low complexity" evidence="1">
    <location>
        <begin position="65"/>
        <end position="77"/>
    </location>
</feature>
<feature type="compositionally biased region" description="Pro residues" evidence="1">
    <location>
        <begin position="276"/>
        <end position="288"/>
    </location>
</feature>
<sequence>MAAMAPALTDAPPEAHRIRFKLAPPSTLSPNPVQSGVAPSNGAVVKRSRAAAAQPPSPDHHHPHTTTPVGNGNNNSSSGGGSSIAVPSCKLEEPSVQTEASAPHALGRLQPLVASYLCSDVTPVPSSKESLKLQGVALLQTHGLLPALLPRQRQSLELELSEERLRSLMSGTGGVGTPTPPVNGMAKKLAKPAPGNAERDGLLATSINNNPAALNGGSNGIRTPAGSGSGSDSPPPPLECASRGGLHGNGPFRSAEGGAVDPQHPDDVSQDNSNPEQPPPPSVSPPSQDPTDSSSNNNNNNSSSRSSTDRPPSLALTDSSIPPSCSPPPPISSSPHHLTPAPGSLGAELRERTQQSQSRQGQIEGRLRRLRKRLQVVQAKQVERHIQQQLGGLLQSTLGPLEALRKRETPIASTSASTSSAAAAAALTPQEREGLGRFLKGGSVPAELERLSLSGATNLHAAEGAFDSDATESSSGGETDVEEEELGRVDVEQRHVPLWRRAEGRYAVDRASIISHWNWLQAHVSDLEYRIRQQTDIYRQIRSSKGPVVLGDTAPGEPSLEEVCEVKEEPVSCQVSQDFGSDVQESSTDPGLRKAYPSGKQVNGVINNLRPASSETGDSEEQYQQQPQWGSVSCAASSPPDHTCVAARTRPLISCKRRRLVRPSTLTNLNRKVQRVSVCRCSCEANPQCMTCVGRSTPPLEPHYDRPLLERLSHYDPSVHPILSFTDDVMMSLHMQRLLKSHWQSRPLEKIKPIKKLSVKHKLSLGSRPSDPASSSSCSKDKHKLSNSLSSTVRLSHHKMRSEKLHRQQFNSLLSASKLEGRHHRGDRGPTVSHGAYDKTYSRKRPREHSLERMENTPKLYTDVGSPCPSLSGVQTPTHSPLLRQISTSSETSTPLSLTGQSATSTPTPIRRRRGESSFDINNIVIPMSVAATTRVEKLQYKEILTPSWREVDVCAKPISAEDDTVEVEDLTDTAFGQLHQPCEDQERSRWSWTATAVAMRRGSRSYRSSDGRTTPLLGGTHPSTPQPSSPDTAHFHLLQDSSGAPSPSSPPSPDMLLPHTHLHAHSHRLLSSDDTRCSTPDEEMILPPVQPWERRNFPLQSDLPRETDESQEGPAEERQYRTIRRISGSKTRSESDTGPPSPLPDESGGSSSSRHRTPTCTPKTSHR</sequence>
<proteinExistence type="predicted"/>
<dbReference type="PANTHER" id="PTHR22443:SF19">
    <property type="entry name" value="KAT8 REGULATORY NSL COMPLEX SUBUNIT 1-RELATED"/>
    <property type="match status" value="1"/>
</dbReference>
<dbReference type="GO" id="GO:0035035">
    <property type="term" value="F:histone acetyltransferase binding"/>
    <property type="evidence" value="ECO:0007669"/>
    <property type="project" value="TreeGrafter"/>
</dbReference>
<feature type="compositionally biased region" description="Low complexity" evidence="1">
    <location>
        <begin position="289"/>
        <end position="323"/>
    </location>
</feature>
<feature type="region of interest" description="Disordered" evidence="1">
    <location>
        <begin position="1"/>
        <end position="103"/>
    </location>
</feature>
<dbReference type="InterPro" id="IPR026180">
    <property type="entry name" value="NSL1"/>
</dbReference>
<evidence type="ECO:0000313" key="4">
    <source>
        <dbReference type="Proteomes" id="UP000823561"/>
    </source>
</evidence>
<gene>
    <name evidence="3" type="ORF">AALO_G00079340</name>
</gene>
<dbReference type="EMBL" id="JADWDJ010000006">
    <property type="protein sequence ID" value="KAG5279581.1"/>
    <property type="molecule type" value="Genomic_DNA"/>
</dbReference>
<feature type="compositionally biased region" description="Polar residues" evidence="1">
    <location>
        <begin position="578"/>
        <end position="589"/>
    </location>
</feature>
<feature type="region of interest" description="Disordered" evidence="1">
    <location>
        <begin position="464"/>
        <end position="488"/>
    </location>
</feature>
<organism evidence="3 4">
    <name type="scientific">Alosa alosa</name>
    <name type="common">allis shad</name>
    <dbReference type="NCBI Taxonomy" id="278164"/>
    <lineage>
        <taxon>Eukaryota</taxon>
        <taxon>Metazoa</taxon>
        <taxon>Chordata</taxon>
        <taxon>Craniata</taxon>
        <taxon>Vertebrata</taxon>
        <taxon>Euteleostomi</taxon>
        <taxon>Actinopterygii</taxon>
        <taxon>Neopterygii</taxon>
        <taxon>Teleostei</taxon>
        <taxon>Clupei</taxon>
        <taxon>Clupeiformes</taxon>
        <taxon>Clupeoidei</taxon>
        <taxon>Clupeidae</taxon>
        <taxon>Alosa</taxon>
    </lineage>
</organism>
<feature type="compositionally biased region" description="Polar residues" evidence="1">
    <location>
        <begin position="600"/>
        <end position="634"/>
    </location>
</feature>
<evidence type="ECO:0000256" key="1">
    <source>
        <dbReference type="SAM" id="MobiDB-lite"/>
    </source>
</evidence>
<reference evidence="3" key="1">
    <citation type="submission" date="2020-10" db="EMBL/GenBank/DDBJ databases">
        <title>Chromosome-scale genome assembly of the Allis shad, Alosa alosa.</title>
        <authorList>
            <person name="Margot Z."/>
            <person name="Christophe K."/>
            <person name="Cabau C."/>
            <person name="Louis A."/>
            <person name="Berthelot C."/>
            <person name="Parey E."/>
            <person name="Roest Crollius H."/>
            <person name="Montfort J."/>
            <person name="Robinson-Rechavi M."/>
            <person name="Bucao C."/>
            <person name="Bouchez O."/>
            <person name="Gislard M."/>
            <person name="Lluch J."/>
            <person name="Milhes M."/>
            <person name="Lampietro C."/>
            <person name="Lopez Roques C."/>
            <person name="Donnadieu C."/>
            <person name="Braasch I."/>
            <person name="Desvignes T."/>
            <person name="Postlethwait J."/>
            <person name="Bobe J."/>
            <person name="Guiguen Y."/>
        </authorList>
    </citation>
    <scope>NUCLEOTIDE SEQUENCE</scope>
    <source>
        <strain evidence="3">M-15738</strain>
        <tissue evidence="3">Blood</tissue>
    </source>
</reference>
<protein>
    <recommendedName>
        <fullName evidence="2">PEHE domain-containing protein</fullName>
    </recommendedName>
</protein>
<name>A0AAV6H2K3_9TELE</name>
<dbReference type="Pfam" id="PF15275">
    <property type="entry name" value="PEHE"/>
    <property type="match status" value="1"/>
</dbReference>
<feature type="compositionally biased region" description="Polar residues" evidence="1">
    <location>
        <begin position="1149"/>
        <end position="1168"/>
    </location>
</feature>
<dbReference type="AlphaFoldDB" id="A0AAV6H2K3"/>
<dbReference type="SMART" id="SM01300">
    <property type="entry name" value="PEHE"/>
    <property type="match status" value="1"/>
</dbReference>
<dbReference type="PROSITE" id="PS52052">
    <property type="entry name" value="PEHE"/>
    <property type="match status" value="1"/>
</dbReference>
<dbReference type="Proteomes" id="UP000823561">
    <property type="component" value="Chromosome 6"/>
</dbReference>
<feature type="region of interest" description="Disordered" evidence="1">
    <location>
        <begin position="888"/>
        <end position="915"/>
    </location>
</feature>
<dbReference type="InterPro" id="IPR029332">
    <property type="entry name" value="PEHE_dom"/>
</dbReference>
<dbReference type="GO" id="GO:0044545">
    <property type="term" value="C:NSL complex"/>
    <property type="evidence" value="ECO:0007669"/>
    <property type="project" value="TreeGrafter"/>
</dbReference>
<keyword evidence="4" id="KW-1185">Reference proteome</keyword>
<evidence type="ECO:0000313" key="3">
    <source>
        <dbReference type="EMBL" id="KAG5279581.1"/>
    </source>
</evidence>
<feature type="region of interest" description="Disordered" evidence="1">
    <location>
        <begin position="1002"/>
        <end position="1168"/>
    </location>
</feature>
<feature type="domain" description="PEHE" evidence="2">
    <location>
        <begin position="943"/>
        <end position="1060"/>
    </location>
</feature>
<evidence type="ECO:0000259" key="2">
    <source>
        <dbReference type="PROSITE" id="PS52052"/>
    </source>
</evidence>